<protein>
    <submittedName>
        <fullName evidence="2">MarR family transcriptional regulator</fullName>
    </submittedName>
</protein>
<reference evidence="2 3" key="1">
    <citation type="submission" date="2019-03" db="EMBL/GenBank/DDBJ databases">
        <authorList>
            <person name="Zhang S."/>
        </authorList>
    </citation>
    <scope>NUCLEOTIDE SEQUENCE [LARGE SCALE GENOMIC DNA]</scope>
    <source>
        <strain evidence="2 3">S4J41</strain>
    </source>
</reference>
<dbReference type="EMBL" id="SMFP01000003">
    <property type="protein sequence ID" value="TDE39828.1"/>
    <property type="molecule type" value="Genomic_DNA"/>
</dbReference>
<dbReference type="Proteomes" id="UP000294662">
    <property type="component" value="Unassembled WGS sequence"/>
</dbReference>
<dbReference type="AlphaFoldDB" id="A0A4R5EXM5"/>
<evidence type="ECO:0000259" key="1">
    <source>
        <dbReference type="PROSITE" id="PS50995"/>
    </source>
</evidence>
<comment type="caution">
    <text evidence="2">The sequence shown here is derived from an EMBL/GenBank/DDBJ whole genome shotgun (WGS) entry which is preliminary data.</text>
</comment>
<dbReference type="SUPFAM" id="SSF46785">
    <property type="entry name" value="Winged helix' DNA-binding domain"/>
    <property type="match status" value="1"/>
</dbReference>
<dbReference type="PANTHER" id="PTHR33164:SF104">
    <property type="entry name" value="TRANSCRIPTIONAL REGULATORY PROTEIN"/>
    <property type="match status" value="1"/>
</dbReference>
<dbReference type="InterPro" id="IPR039422">
    <property type="entry name" value="MarR/SlyA-like"/>
</dbReference>
<dbReference type="Pfam" id="PF12802">
    <property type="entry name" value="MarR_2"/>
    <property type="match status" value="1"/>
</dbReference>
<dbReference type="GO" id="GO:0003700">
    <property type="term" value="F:DNA-binding transcription factor activity"/>
    <property type="evidence" value="ECO:0007669"/>
    <property type="project" value="InterPro"/>
</dbReference>
<dbReference type="GO" id="GO:0006950">
    <property type="term" value="P:response to stress"/>
    <property type="evidence" value="ECO:0007669"/>
    <property type="project" value="TreeGrafter"/>
</dbReference>
<dbReference type="InterPro" id="IPR000835">
    <property type="entry name" value="HTH_MarR-typ"/>
</dbReference>
<sequence length="212" mass="23263">MASNSIVWRRRSENVRMTLPFQKDVFRYLGKMYLSGKIKNGEGGGAMTGKHTIAQVLAQLGENWPEVSSPETEVMLALIRLNDIVLDSTRKLLAGIGLTPAGFEVLVTLRAQPAPRRMTPTELYRAVLITSGGMTKVLKQLEAEGCIIRLENEQDARSRFVQMTAEGAARAELAMRAVGDHDKTILSRALSKAQVAQLARMLLGTLAKLEAD</sequence>
<gene>
    <name evidence="2" type="ORF">E1B25_07200</name>
</gene>
<dbReference type="Gene3D" id="1.10.10.10">
    <property type="entry name" value="Winged helix-like DNA-binding domain superfamily/Winged helix DNA-binding domain"/>
    <property type="match status" value="1"/>
</dbReference>
<accession>A0A4R5EXM5</accession>
<dbReference type="OrthoDB" id="32523at2"/>
<dbReference type="SMART" id="SM00347">
    <property type="entry name" value="HTH_MARR"/>
    <property type="match status" value="1"/>
</dbReference>
<feature type="domain" description="HTH marR-type" evidence="1">
    <location>
        <begin position="71"/>
        <end position="207"/>
    </location>
</feature>
<dbReference type="PANTHER" id="PTHR33164">
    <property type="entry name" value="TRANSCRIPTIONAL REGULATOR, MARR FAMILY"/>
    <property type="match status" value="1"/>
</dbReference>
<evidence type="ECO:0000313" key="2">
    <source>
        <dbReference type="EMBL" id="TDE39828.1"/>
    </source>
</evidence>
<evidence type="ECO:0000313" key="3">
    <source>
        <dbReference type="Proteomes" id="UP000294662"/>
    </source>
</evidence>
<organism evidence="2 3">
    <name type="scientific">Antarcticimicrobium sediminis</name>
    <dbReference type="NCBI Taxonomy" id="2546227"/>
    <lineage>
        <taxon>Bacteria</taxon>
        <taxon>Pseudomonadati</taxon>
        <taxon>Pseudomonadota</taxon>
        <taxon>Alphaproteobacteria</taxon>
        <taxon>Rhodobacterales</taxon>
        <taxon>Paracoccaceae</taxon>
        <taxon>Antarcticimicrobium</taxon>
    </lineage>
</organism>
<dbReference type="PRINTS" id="PR00598">
    <property type="entry name" value="HTHMARR"/>
</dbReference>
<keyword evidence="3" id="KW-1185">Reference proteome</keyword>
<name>A0A4R5EXM5_9RHOB</name>
<dbReference type="InterPro" id="IPR036388">
    <property type="entry name" value="WH-like_DNA-bd_sf"/>
</dbReference>
<proteinExistence type="predicted"/>
<dbReference type="PROSITE" id="PS50995">
    <property type="entry name" value="HTH_MARR_2"/>
    <property type="match status" value="1"/>
</dbReference>
<dbReference type="InterPro" id="IPR036390">
    <property type="entry name" value="WH_DNA-bd_sf"/>
</dbReference>